<evidence type="ECO:0000313" key="1">
    <source>
        <dbReference type="EMBL" id="OHW61967.1"/>
    </source>
</evidence>
<dbReference type="Pfam" id="PF20074">
    <property type="entry name" value="DUF6470"/>
    <property type="match status" value="1"/>
</dbReference>
<dbReference type="STRING" id="39480.EUAN_17310"/>
<dbReference type="AlphaFoldDB" id="A0A1S1V750"/>
<reference evidence="1 2" key="1">
    <citation type="submission" date="2016-09" db="EMBL/GenBank/DDBJ databases">
        <title>Genome sequence of Eubacterium angustum.</title>
        <authorList>
            <person name="Poehlein A."/>
            <person name="Daniel R."/>
        </authorList>
    </citation>
    <scope>NUCLEOTIDE SEQUENCE [LARGE SCALE GENOMIC DNA]</scope>
    <source>
        <strain evidence="1 2">DSM 1989</strain>
    </source>
</reference>
<name>A0A1S1V750_9FIRM</name>
<gene>
    <name evidence="1" type="ORF">EUAN_17310</name>
</gene>
<protein>
    <submittedName>
        <fullName evidence="1">Uncharacterized protein</fullName>
    </submittedName>
</protein>
<proteinExistence type="predicted"/>
<comment type="caution">
    <text evidence="1">The sequence shown here is derived from an EMBL/GenBank/DDBJ whole genome shotgun (WGS) entry which is preliminary data.</text>
</comment>
<dbReference type="OrthoDB" id="2112831at2"/>
<organism evidence="1 2">
    <name type="scientific">Andreesenia angusta</name>
    <dbReference type="NCBI Taxonomy" id="39480"/>
    <lineage>
        <taxon>Bacteria</taxon>
        <taxon>Bacillati</taxon>
        <taxon>Bacillota</taxon>
        <taxon>Tissierellia</taxon>
        <taxon>Tissierellales</taxon>
        <taxon>Gottschalkiaceae</taxon>
        <taxon>Andreesenia</taxon>
    </lineage>
</organism>
<dbReference type="RefSeq" id="WP_071063663.1">
    <property type="nucleotide sequence ID" value="NZ_MKIE01000006.1"/>
</dbReference>
<sequence>MLSITSTPGRIGIQTTNAKLELHSPKGEQSITTTKPQLRINGSFPNIQIEKSQTNYEYGIRTSLEILEEGASLGKQSAYQAIGRIVSDGNRLKDIRIRVPAAVPELAMQNSQQPQGSLDIKLIGTTRPKTEVVGGYDIDFELGTVNAEYTPRKVEGNYTAGKVEVYMQQYPDINISYNIDTSA</sequence>
<keyword evidence="2" id="KW-1185">Reference proteome</keyword>
<evidence type="ECO:0000313" key="2">
    <source>
        <dbReference type="Proteomes" id="UP000180254"/>
    </source>
</evidence>
<accession>A0A1S1V750</accession>
<dbReference type="EMBL" id="MKIE01000006">
    <property type="protein sequence ID" value="OHW61967.1"/>
    <property type="molecule type" value="Genomic_DNA"/>
</dbReference>
<dbReference type="Proteomes" id="UP000180254">
    <property type="component" value="Unassembled WGS sequence"/>
</dbReference>
<dbReference type="InterPro" id="IPR045527">
    <property type="entry name" value="DUF6470"/>
</dbReference>